<dbReference type="OrthoDB" id="268835at2"/>
<comment type="similarity">
    <text evidence="5">Belongs to the TDD superfamily. DTWD2 family.</text>
</comment>
<sequence length="211" mass="23628">MYRYCLQCGKATKMCICCLITPIESEIELIILQHSSEAHQPKGTARILKLSLANSQILVGENFSEDKVLNELLAEEGVVTLVLYPGESSTALEDLIAMQQKNQHPLGQSTQWRVILLDGTWKKAYKMWQLSTNLHSLPCIALPEDLSGNYRMRKAPSANSLSTVEAGFHVLTLLDGETDYQPLIDAFDQMVDKQMAHIPAELRAKHFSGRE</sequence>
<reference evidence="7 8" key="1">
    <citation type="submission" date="2017-10" db="EMBL/GenBank/DDBJ databases">
        <authorList>
            <person name="Banno H."/>
            <person name="Chua N.-H."/>
        </authorList>
    </citation>
    <scope>NUCLEOTIDE SEQUENCE [LARGE SCALE GENOMIC DNA]</scope>
    <source>
        <strain evidence="7">Vibrio tapetis CECT4600</strain>
    </source>
</reference>
<dbReference type="Pfam" id="PF03942">
    <property type="entry name" value="DTW"/>
    <property type="match status" value="1"/>
</dbReference>
<evidence type="ECO:0000259" key="6">
    <source>
        <dbReference type="SMART" id="SM01144"/>
    </source>
</evidence>
<dbReference type="Proteomes" id="UP000235828">
    <property type="component" value="Chromosome A"/>
</dbReference>
<evidence type="ECO:0000313" key="7">
    <source>
        <dbReference type="EMBL" id="SON49971.1"/>
    </source>
</evidence>
<evidence type="ECO:0000256" key="3">
    <source>
        <dbReference type="ARBA" id="ARBA00022691"/>
    </source>
</evidence>
<evidence type="ECO:0000256" key="5">
    <source>
        <dbReference type="ARBA" id="ARBA00034489"/>
    </source>
</evidence>
<keyword evidence="2" id="KW-0808">Transferase</keyword>
<dbReference type="GO" id="GO:0008033">
    <property type="term" value="P:tRNA processing"/>
    <property type="evidence" value="ECO:0007669"/>
    <property type="project" value="UniProtKB-KW"/>
</dbReference>
<dbReference type="KEGG" id="vta:A1992"/>
<dbReference type="AlphaFoldDB" id="A0A2N8ZDH7"/>
<dbReference type="InterPro" id="IPR039262">
    <property type="entry name" value="DTWD2/TAPT"/>
</dbReference>
<evidence type="ECO:0000313" key="8">
    <source>
        <dbReference type="Proteomes" id="UP000235828"/>
    </source>
</evidence>
<dbReference type="EC" id="2.5.1.25" evidence="1"/>
<evidence type="ECO:0000256" key="1">
    <source>
        <dbReference type="ARBA" id="ARBA00012386"/>
    </source>
</evidence>
<proteinExistence type="inferred from homology"/>
<dbReference type="EMBL" id="LT960611">
    <property type="protein sequence ID" value="SON49971.1"/>
    <property type="molecule type" value="Genomic_DNA"/>
</dbReference>
<dbReference type="RefSeq" id="WP_102522546.1">
    <property type="nucleotide sequence ID" value="NZ_LT960611.1"/>
</dbReference>
<dbReference type="PANTHER" id="PTHR21392">
    <property type="entry name" value="TRNA-URIDINE AMINOCARBOXYPROPYLTRANSFERASE 2"/>
    <property type="match status" value="1"/>
</dbReference>
<evidence type="ECO:0000256" key="4">
    <source>
        <dbReference type="ARBA" id="ARBA00022694"/>
    </source>
</evidence>
<evidence type="ECO:0000256" key="2">
    <source>
        <dbReference type="ARBA" id="ARBA00022679"/>
    </source>
</evidence>
<feature type="domain" description="DTW" evidence="6">
    <location>
        <begin position="1"/>
        <end position="199"/>
    </location>
</feature>
<dbReference type="PANTHER" id="PTHR21392:SF0">
    <property type="entry name" value="TRNA-URIDINE AMINOCARBOXYPROPYLTRANSFERASE 2"/>
    <property type="match status" value="1"/>
</dbReference>
<gene>
    <name evidence="7" type="ORF">VTAP4600_A1992</name>
</gene>
<dbReference type="InterPro" id="IPR005636">
    <property type="entry name" value="DTW"/>
</dbReference>
<protein>
    <recommendedName>
        <fullName evidence="1">tRNA-uridine aminocarboxypropyltransferase</fullName>
        <ecNumber evidence="1">2.5.1.25</ecNumber>
    </recommendedName>
</protein>
<dbReference type="SMART" id="SM01144">
    <property type="entry name" value="DTW"/>
    <property type="match status" value="1"/>
</dbReference>
<organism evidence="7 8">
    <name type="scientific">Vibrio tapetis subsp. tapetis</name>
    <dbReference type="NCBI Taxonomy" id="1671868"/>
    <lineage>
        <taxon>Bacteria</taxon>
        <taxon>Pseudomonadati</taxon>
        <taxon>Pseudomonadota</taxon>
        <taxon>Gammaproteobacteria</taxon>
        <taxon>Vibrionales</taxon>
        <taxon>Vibrionaceae</taxon>
        <taxon>Vibrio</taxon>
    </lineage>
</organism>
<keyword evidence="3" id="KW-0949">S-adenosyl-L-methionine</keyword>
<keyword evidence="4" id="KW-0819">tRNA processing</keyword>
<dbReference type="GO" id="GO:0016432">
    <property type="term" value="F:tRNA-uridine aminocarboxypropyltransferase activity"/>
    <property type="evidence" value="ECO:0007669"/>
    <property type="project" value="UniProtKB-EC"/>
</dbReference>
<name>A0A2N8ZDH7_9VIBR</name>
<keyword evidence="8" id="KW-1185">Reference proteome</keyword>
<accession>A0A2N8ZDH7</accession>